<dbReference type="PANTHER" id="PTHR21666:SF268">
    <property type="entry name" value="PEPTIDASE M23 DOMAIN-CONTAINING PROTEIN"/>
    <property type="match status" value="1"/>
</dbReference>
<dbReference type="PANTHER" id="PTHR21666">
    <property type="entry name" value="PEPTIDASE-RELATED"/>
    <property type="match status" value="1"/>
</dbReference>
<dbReference type="SMART" id="SM00287">
    <property type="entry name" value="SH3b"/>
    <property type="match status" value="1"/>
</dbReference>
<dbReference type="InterPro" id="IPR016047">
    <property type="entry name" value="M23ase_b-sheet_dom"/>
</dbReference>
<dbReference type="Gene3D" id="2.30.30.40">
    <property type="entry name" value="SH3 Domains"/>
    <property type="match status" value="1"/>
</dbReference>
<accession>A0ABP8G273</accession>
<evidence type="ECO:0000259" key="1">
    <source>
        <dbReference type="SMART" id="SM00287"/>
    </source>
</evidence>
<organism evidence="2 3">
    <name type="scientific">Nibribacter koreensis</name>
    <dbReference type="NCBI Taxonomy" id="1084519"/>
    <lineage>
        <taxon>Bacteria</taxon>
        <taxon>Pseudomonadati</taxon>
        <taxon>Bacteroidota</taxon>
        <taxon>Cytophagia</taxon>
        <taxon>Cytophagales</taxon>
        <taxon>Hymenobacteraceae</taxon>
        <taxon>Nibribacter</taxon>
    </lineage>
</organism>
<dbReference type="RefSeq" id="WP_345169531.1">
    <property type="nucleotide sequence ID" value="NZ_BAABGX010000003.1"/>
</dbReference>
<evidence type="ECO:0000313" key="3">
    <source>
        <dbReference type="Proteomes" id="UP001501844"/>
    </source>
</evidence>
<dbReference type="Pfam" id="PF06347">
    <property type="entry name" value="SH3_4"/>
    <property type="match status" value="1"/>
</dbReference>
<dbReference type="InterPro" id="IPR011055">
    <property type="entry name" value="Dup_hybrid_motif"/>
</dbReference>
<name>A0ABP8G273_9BACT</name>
<proteinExistence type="predicted"/>
<evidence type="ECO:0000313" key="2">
    <source>
        <dbReference type="EMBL" id="GAA4315777.1"/>
    </source>
</evidence>
<comment type="caution">
    <text evidence="2">The sequence shown here is derived from an EMBL/GenBank/DDBJ whole genome shotgun (WGS) entry which is preliminary data.</text>
</comment>
<dbReference type="InterPro" id="IPR010466">
    <property type="entry name" value="DUF1058"/>
</dbReference>
<feature type="domain" description="SH3b" evidence="1">
    <location>
        <begin position="328"/>
        <end position="390"/>
    </location>
</feature>
<dbReference type="SUPFAM" id="SSF51261">
    <property type="entry name" value="Duplicated hybrid motif"/>
    <property type="match status" value="1"/>
</dbReference>
<dbReference type="Proteomes" id="UP001501844">
    <property type="component" value="Unassembled WGS sequence"/>
</dbReference>
<keyword evidence="3" id="KW-1185">Reference proteome</keyword>
<gene>
    <name evidence="2" type="ORF">GCM10023183_36700</name>
</gene>
<sequence length="458" mass="50323">MSLTVFNKHSFYIFWLALLCIQACSPKKALRGVFKKQTPYERYQKGLEEAKLDQTALGQQWLAAGAKALQGPVPITLPFKETGYFPADRPMATGYQFTVKEGQKVSVKVQTKGTAVPQVFLDLFEADPATPAERKQVAHADSTAQELEYEVEEDLPHVLRLQPELLRSGQYTVTIETQPVLAFPVQGKDGRAIQSVWGQDRDGGKRKHEGIDIFAPRNTPVIASAQGVVSRVNTTPIGGKVVWLQDPGRNQSLYYAHLDSQLVQPGQRVSIGDTLGLMGNTGNARGTAPHLHFGIYKYGRGAVDPFPYVYKNQEKPAPVKVSEKQLGAWTRVSKTNASVRESPSTKANVLATLEKNLPVQVVAGTADWYRVELPNGQQGFMASSLLEPMDKPLQTLRLQETAHLLDASHAQAAAKRMLPADTSVQVLAKETDFWLVKVAGGETGWLAMPLTPQTDRGK</sequence>
<protein>
    <recommendedName>
        <fullName evidence="1">SH3b domain-containing protein</fullName>
    </recommendedName>
</protein>
<dbReference type="InterPro" id="IPR050570">
    <property type="entry name" value="Cell_wall_metabolism_enzyme"/>
</dbReference>
<dbReference type="Gene3D" id="2.70.70.10">
    <property type="entry name" value="Glucose Permease (Domain IIA)"/>
    <property type="match status" value="1"/>
</dbReference>
<dbReference type="Pfam" id="PF01551">
    <property type="entry name" value="Peptidase_M23"/>
    <property type="match status" value="1"/>
</dbReference>
<dbReference type="InterPro" id="IPR003646">
    <property type="entry name" value="SH3-like_bac-type"/>
</dbReference>
<reference evidence="3" key="1">
    <citation type="journal article" date="2019" name="Int. J. Syst. Evol. Microbiol.">
        <title>The Global Catalogue of Microorganisms (GCM) 10K type strain sequencing project: providing services to taxonomists for standard genome sequencing and annotation.</title>
        <authorList>
            <consortium name="The Broad Institute Genomics Platform"/>
            <consortium name="The Broad Institute Genome Sequencing Center for Infectious Disease"/>
            <person name="Wu L."/>
            <person name="Ma J."/>
        </authorList>
    </citation>
    <scope>NUCLEOTIDE SEQUENCE [LARGE SCALE GENOMIC DNA]</scope>
    <source>
        <strain evidence="3">JCM 17917</strain>
    </source>
</reference>
<dbReference type="EMBL" id="BAABGX010000003">
    <property type="protein sequence ID" value="GAA4315777.1"/>
    <property type="molecule type" value="Genomic_DNA"/>
</dbReference>
<dbReference type="CDD" id="cd12797">
    <property type="entry name" value="M23_peptidase"/>
    <property type="match status" value="1"/>
</dbReference>